<evidence type="ECO:0000313" key="2">
    <source>
        <dbReference type="Proteomes" id="UP001174934"/>
    </source>
</evidence>
<proteinExistence type="predicted"/>
<organism evidence="1 2">
    <name type="scientific">Bombardia bombarda</name>
    <dbReference type="NCBI Taxonomy" id="252184"/>
    <lineage>
        <taxon>Eukaryota</taxon>
        <taxon>Fungi</taxon>
        <taxon>Dikarya</taxon>
        <taxon>Ascomycota</taxon>
        <taxon>Pezizomycotina</taxon>
        <taxon>Sordariomycetes</taxon>
        <taxon>Sordariomycetidae</taxon>
        <taxon>Sordariales</taxon>
        <taxon>Lasiosphaeriaceae</taxon>
        <taxon>Bombardia</taxon>
    </lineage>
</organism>
<accession>A0AA39WBS9</accession>
<reference evidence="1" key="1">
    <citation type="submission" date="2023-06" db="EMBL/GenBank/DDBJ databases">
        <title>Genome-scale phylogeny and comparative genomics of the fungal order Sordariales.</title>
        <authorList>
            <consortium name="Lawrence Berkeley National Laboratory"/>
            <person name="Hensen N."/>
            <person name="Bonometti L."/>
            <person name="Westerberg I."/>
            <person name="Brannstrom I.O."/>
            <person name="Guillou S."/>
            <person name="Cros-Aarteil S."/>
            <person name="Calhoun S."/>
            <person name="Haridas S."/>
            <person name="Kuo A."/>
            <person name="Mondo S."/>
            <person name="Pangilinan J."/>
            <person name="Riley R."/>
            <person name="LaButti K."/>
            <person name="Andreopoulos B."/>
            <person name="Lipzen A."/>
            <person name="Chen C."/>
            <person name="Yanf M."/>
            <person name="Daum C."/>
            <person name="Ng V."/>
            <person name="Clum A."/>
            <person name="Steindorff A."/>
            <person name="Ohm R."/>
            <person name="Martin F."/>
            <person name="Silar P."/>
            <person name="Natvig D."/>
            <person name="Lalanne C."/>
            <person name="Gautier V."/>
            <person name="Ament-velasquez S.L."/>
            <person name="Kruys A."/>
            <person name="Hutchinson M.I."/>
            <person name="Powell A.J."/>
            <person name="Barry K."/>
            <person name="Miller A.N."/>
            <person name="Grigoriev I.V."/>
            <person name="Debuchy R."/>
            <person name="Gladieux P."/>
            <person name="Thoren M.H."/>
            <person name="Johannesson H."/>
        </authorList>
    </citation>
    <scope>NUCLEOTIDE SEQUENCE</scope>
    <source>
        <strain evidence="1">SMH3391-2</strain>
    </source>
</reference>
<dbReference type="AlphaFoldDB" id="A0AA39WBS9"/>
<evidence type="ECO:0000313" key="1">
    <source>
        <dbReference type="EMBL" id="KAK0613033.1"/>
    </source>
</evidence>
<dbReference type="Proteomes" id="UP001174934">
    <property type="component" value="Unassembled WGS sequence"/>
</dbReference>
<keyword evidence="2" id="KW-1185">Reference proteome</keyword>
<dbReference type="EMBL" id="JAULSR010000008">
    <property type="protein sequence ID" value="KAK0613033.1"/>
    <property type="molecule type" value="Genomic_DNA"/>
</dbReference>
<sequence length="89" mass="10178">MLKLLDSQLQLRHCLLLLSLMMRVLKLRRLVMSRLLNGLALRTIWASLSGLKGRLLDCILLKVSVALLINTQPKYYTTDIALKTICDVR</sequence>
<gene>
    <name evidence="1" type="ORF">B0T17DRAFT_542587</name>
</gene>
<protein>
    <submittedName>
        <fullName evidence="1">Uncharacterized protein</fullName>
    </submittedName>
</protein>
<comment type="caution">
    <text evidence="1">The sequence shown here is derived from an EMBL/GenBank/DDBJ whole genome shotgun (WGS) entry which is preliminary data.</text>
</comment>
<name>A0AA39WBS9_9PEZI</name>